<evidence type="ECO:0000313" key="6">
    <source>
        <dbReference type="EMBL" id="GFG70909.1"/>
    </source>
</evidence>
<evidence type="ECO:0000313" key="7">
    <source>
        <dbReference type="Proteomes" id="UP000465263"/>
    </source>
</evidence>
<keyword evidence="3" id="KW-0804">Transcription</keyword>
<dbReference type="GO" id="GO:0003700">
    <property type="term" value="F:DNA-binding transcription factor activity"/>
    <property type="evidence" value="ECO:0007669"/>
    <property type="project" value="TreeGrafter"/>
</dbReference>
<dbReference type="Gene3D" id="3.30.450.40">
    <property type="match status" value="1"/>
</dbReference>
<dbReference type="GO" id="GO:0003677">
    <property type="term" value="F:DNA binding"/>
    <property type="evidence" value="ECO:0007669"/>
    <property type="project" value="UniProtKB-KW"/>
</dbReference>
<evidence type="ECO:0000256" key="2">
    <source>
        <dbReference type="ARBA" id="ARBA00023125"/>
    </source>
</evidence>
<keyword evidence="1" id="KW-0805">Transcription regulation</keyword>
<feature type="domain" description="HTH iclR-type" evidence="4">
    <location>
        <begin position="1"/>
        <end position="55"/>
    </location>
</feature>
<evidence type="ECO:0000259" key="4">
    <source>
        <dbReference type="PROSITE" id="PS51077"/>
    </source>
</evidence>
<organism evidence="6 7">
    <name type="scientific">Mycolicibacter senuensis</name>
    <dbReference type="NCBI Taxonomy" id="386913"/>
    <lineage>
        <taxon>Bacteria</taxon>
        <taxon>Bacillati</taxon>
        <taxon>Actinomycetota</taxon>
        <taxon>Actinomycetes</taxon>
        <taxon>Mycobacteriales</taxon>
        <taxon>Mycobacteriaceae</taxon>
        <taxon>Mycolicibacter</taxon>
    </lineage>
</organism>
<dbReference type="InterPro" id="IPR036388">
    <property type="entry name" value="WH-like_DNA-bd_sf"/>
</dbReference>
<accession>A0A7I9XLV9</accession>
<dbReference type="InterPro" id="IPR014757">
    <property type="entry name" value="Tscrpt_reg_IclR_C"/>
</dbReference>
<reference evidence="6 7" key="1">
    <citation type="journal article" date="2019" name="Emerg. Microbes Infect.">
        <title>Comprehensive subspecies identification of 175 nontuberculous mycobacteria species based on 7547 genomic profiles.</title>
        <authorList>
            <person name="Matsumoto Y."/>
            <person name="Kinjo T."/>
            <person name="Motooka D."/>
            <person name="Nabeya D."/>
            <person name="Jung N."/>
            <person name="Uechi K."/>
            <person name="Horii T."/>
            <person name="Iida T."/>
            <person name="Fujita J."/>
            <person name="Nakamura S."/>
        </authorList>
    </citation>
    <scope>NUCLEOTIDE SEQUENCE [LARGE SCALE GENOMIC DNA]</scope>
    <source>
        <strain evidence="6 7">JCM 16017</strain>
    </source>
</reference>
<gene>
    <name evidence="6" type="ORF">MSEN_26290</name>
</gene>
<protein>
    <submittedName>
        <fullName evidence="6">Transcriptional regulator</fullName>
    </submittedName>
</protein>
<dbReference type="SMART" id="SM00346">
    <property type="entry name" value="HTH_ICLR"/>
    <property type="match status" value="1"/>
</dbReference>
<dbReference type="PROSITE" id="PS51077">
    <property type="entry name" value="HTH_ICLR"/>
    <property type="match status" value="1"/>
</dbReference>
<evidence type="ECO:0000256" key="1">
    <source>
        <dbReference type="ARBA" id="ARBA00023015"/>
    </source>
</evidence>
<dbReference type="PANTHER" id="PTHR30136">
    <property type="entry name" value="HELIX-TURN-HELIX TRANSCRIPTIONAL REGULATOR, ICLR FAMILY"/>
    <property type="match status" value="1"/>
</dbReference>
<dbReference type="GO" id="GO:0045892">
    <property type="term" value="P:negative regulation of DNA-templated transcription"/>
    <property type="evidence" value="ECO:0007669"/>
    <property type="project" value="TreeGrafter"/>
</dbReference>
<dbReference type="EMBL" id="BLKV01000002">
    <property type="protein sequence ID" value="GFG70909.1"/>
    <property type="molecule type" value="Genomic_DNA"/>
</dbReference>
<evidence type="ECO:0000259" key="5">
    <source>
        <dbReference type="PROSITE" id="PS51078"/>
    </source>
</evidence>
<comment type="caution">
    <text evidence="6">The sequence shown here is derived from an EMBL/GenBank/DDBJ whole genome shotgun (WGS) entry which is preliminary data.</text>
</comment>
<sequence>MLDFLAQHPDQRFGLSELARRTGLTKPTCLGIATTLTEAGYLTRDDPDKTYRLGAGLISLGRAAQQSLRVGPAAREQLRRLSAEFATSAALSAVLDDRITVLELVAAPNARLGVQAGQSYPFAPPVGLMFVLWDDAALQDWLARQPTIPLRSESERLRRVVAECRSDGYLVERLTPGGRRLYAMMAGLSSDLPDELRALLGELVSDIGERVYLRDKTRAAGTRERLDISVISAPVYDHHQRQAMVVSLHAERALTDAEITKWARGLLRTANALTGQLGGSTPTSLLGSAP</sequence>
<proteinExistence type="predicted"/>
<keyword evidence="7" id="KW-1185">Reference proteome</keyword>
<dbReference type="SUPFAM" id="SSF55781">
    <property type="entry name" value="GAF domain-like"/>
    <property type="match status" value="1"/>
</dbReference>
<name>A0A7I9XLV9_9MYCO</name>
<dbReference type="Gene3D" id="1.10.10.10">
    <property type="entry name" value="Winged helix-like DNA-binding domain superfamily/Winged helix DNA-binding domain"/>
    <property type="match status" value="1"/>
</dbReference>
<dbReference type="Pfam" id="PF09339">
    <property type="entry name" value="HTH_IclR"/>
    <property type="match status" value="1"/>
</dbReference>
<dbReference type="Proteomes" id="UP000465263">
    <property type="component" value="Unassembled WGS sequence"/>
</dbReference>
<feature type="domain" description="IclR-ED" evidence="5">
    <location>
        <begin position="56"/>
        <end position="279"/>
    </location>
</feature>
<dbReference type="InterPro" id="IPR029016">
    <property type="entry name" value="GAF-like_dom_sf"/>
</dbReference>
<dbReference type="AlphaFoldDB" id="A0A7I9XLV9"/>
<dbReference type="InterPro" id="IPR036390">
    <property type="entry name" value="WH_DNA-bd_sf"/>
</dbReference>
<dbReference type="PROSITE" id="PS51078">
    <property type="entry name" value="ICLR_ED"/>
    <property type="match status" value="1"/>
</dbReference>
<dbReference type="SUPFAM" id="SSF46785">
    <property type="entry name" value="Winged helix' DNA-binding domain"/>
    <property type="match status" value="1"/>
</dbReference>
<dbReference type="InterPro" id="IPR050707">
    <property type="entry name" value="HTH_MetabolicPath_Reg"/>
</dbReference>
<evidence type="ECO:0000256" key="3">
    <source>
        <dbReference type="ARBA" id="ARBA00023163"/>
    </source>
</evidence>
<keyword evidence="2" id="KW-0238">DNA-binding</keyword>
<dbReference type="PANTHER" id="PTHR30136:SF24">
    <property type="entry name" value="HTH-TYPE TRANSCRIPTIONAL REPRESSOR ALLR"/>
    <property type="match status" value="1"/>
</dbReference>
<dbReference type="InterPro" id="IPR005471">
    <property type="entry name" value="Tscrpt_reg_IclR_N"/>
</dbReference>